<organism evidence="2 3">
    <name type="scientific">Cyclotella atomus</name>
    <dbReference type="NCBI Taxonomy" id="382360"/>
    <lineage>
        <taxon>Eukaryota</taxon>
        <taxon>Sar</taxon>
        <taxon>Stramenopiles</taxon>
        <taxon>Ochrophyta</taxon>
        <taxon>Bacillariophyta</taxon>
        <taxon>Coscinodiscophyceae</taxon>
        <taxon>Thalassiosirophycidae</taxon>
        <taxon>Stephanodiscales</taxon>
        <taxon>Stephanodiscaceae</taxon>
        <taxon>Cyclotella</taxon>
    </lineage>
</organism>
<feature type="region of interest" description="Disordered" evidence="1">
    <location>
        <begin position="93"/>
        <end position="118"/>
    </location>
</feature>
<gene>
    <name evidence="2" type="ORF">ACHAWO_000565</name>
</gene>
<evidence type="ECO:0000313" key="2">
    <source>
        <dbReference type="EMBL" id="KAL3783870.1"/>
    </source>
</evidence>
<proteinExistence type="predicted"/>
<accession>A0ABD3PBR8</accession>
<evidence type="ECO:0000256" key="1">
    <source>
        <dbReference type="SAM" id="MobiDB-lite"/>
    </source>
</evidence>
<feature type="region of interest" description="Disordered" evidence="1">
    <location>
        <begin position="1"/>
        <end position="24"/>
    </location>
</feature>
<dbReference type="AlphaFoldDB" id="A0ABD3PBR8"/>
<feature type="compositionally biased region" description="Polar residues" evidence="1">
    <location>
        <begin position="96"/>
        <end position="109"/>
    </location>
</feature>
<protein>
    <recommendedName>
        <fullName evidence="4">BED-type domain-containing protein</fullName>
    </recommendedName>
</protein>
<comment type="caution">
    <text evidence="2">The sequence shown here is derived from an EMBL/GenBank/DDBJ whole genome shotgun (WGS) entry which is preliminary data.</text>
</comment>
<feature type="compositionally biased region" description="Polar residues" evidence="1">
    <location>
        <begin position="1"/>
        <end position="10"/>
    </location>
</feature>
<sequence length="232" mass="26744">MEYQQQQPSPHRNRPPKKPRDDHLRGCFEITPIPEEDSTSVICRYCNEYSKIIKRFNPTKARTHLVMHCPGVGDTMRRVLLEGSQEYKRLKRLGQVQDQSTNNTDTADNTIGDDDTDNLETTLNDTEEATDQEALTNQFINGNNNSNKPKPLQMKQVTQLYLHSEKRTLERHYMDMWKNCSRELARLRQELNQSDLALEVRLELEGDVIGLKRKKAEFARLLGMGVGVASTI</sequence>
<name>A0ABD3PBR8_9STRA</name>
<keyword evidence="3" id="KW-1185">Reference proteome</keyword>
<reference evidence="2 3" key="1">
    <citation type="submission" date="2024-10" db="EMBL/GenBank/DDBJ databases">
        <title>Updated reference genomes for cyclostephanoid diatoms.</title>
        <authorList>
            <person name="Roberts W.R."/>
            <person name="Alverson A.J."/>
        </authorList>
    </citation>
    <scope>NUCLEOTIDE SEQUENCE [LARGE SCALE GENOMIC DNA]</scope>
    <source>
        <strain evidence="2 3">AJA010-31</strain>
    </source>
</reference>
<dbReference type="EMBL" id="JALLPJ020000747">
    <property type="protein sequence ID" value="KAL3783870.1"/>
    <property type="molecule type" value="Genomic_DNA"/>
</dbReference>
<evidence type="ECO:0008006" key="4">
    <source>
        <dbReference type="Google" id="ProtNLM"/>
    </source>
</evidence>
<evidence type="ECO:0000313" key="3">
    <source>
        <dbReference type="Proteomes" id="UP001530400"/>
    </source>
</evidence>
<dbReference type="Proteomes" id="UP001530400">
    <property type="component" value="Unassembled WGS sequence"/>
</dbReference>